<dbReference type="Proteomes" id="UP000000768">
    <property type="component" value="Chromosome 8"/>
</dbReference>
<accession>A0A1Z5R606</accession>
<reference evidence="2" key="2">
    <citation type="journal article" date="2018" name="Plant J.">
        <title>The Sorghum bicolor reference genome: improved assembly, gene annotations, a transcriptome atlas, and signatures of genome organization.</title>
        <authorList>
            <person name="McCormick R.F."/>
            <person name="Truong S.K."/>
            <person name="Sreedasyam A."/>
            <person name="Jenkins J."/>
            <person name="Shu S."/>
            <person name="Sims D."/>
            <person name="Kennedy M."/>
            <person name="Amirebrahimi M."/>
            <person name="Weers B.D."/>
            <person name="McKinley B."/>
            <person name="Mattison A."/>
            <person name="Morishige D.T."/>
            <person name="Grimwood J."/>
            <person name="Schmutz J."/>
            <person name="Mullet J.E."/>
        </authorList>
    </citation>
    <scope>NUCLEOTIDE SEQUENCE [LARGE SCALE GENOMIC DNA]</scope>
    <source>
        <strain evidence="2">cv. BTx623</strain>
    </source>
</reference>
<sequence length="79" mass="9116">MGSAIMVLVLKEKKEGDPIKRYTREDDKNKSCAFSITLGARFIKASQPELGEEKKSSRNKKRYSHSWVASRWVTTLRIK</sequence>
<protein>
    <submittedName>
        <fullName evidence="1">Uncharacterized protein</fullName>
    </submittedName>
</protein>
<dbReference type="Gramene" id="OQU78891">
    <property type="protein sequence ID" value="OQU78891"/>
    <property type="gene ID" value="SORBI_3008G068166"/>
</dbReference>
<reference evidence="1 2" key="1">
    <citation type="journal article" date="2009" name="Nature">
        <title>The Sorghum bicolor genome and the diversification of grasses.</title>
        <authorList>
            <person name="Paterson A.H."/>
            <person name="Bowers J.E."/>
            <person name="Bruggmann R."/>
            <person name="Dubchak I."/>
            <person name="Grimwood J."/>
            <person name="Gundlach H."/>
            <person name="Haberer G."/>
            <person name="Hellsten U."/>
            <person name="Mitros T."/>
            <person name="Poliakov A."/>
            <person name="Schmutz J."/>
            <person name="Spannagl M."/>
            <person name="Tang H."/>
            <person name="Wang X."/>
            <person name="Wicker T."/>
            <person name="Bharti A.K."/>
            <person name="Chapman J."/>
            <person name="Feltus F.A."/>
            <person name="Gowik U."/>
            <person name="Grigoriev I.V."/>
            <person name="Lyons E."/>
            <person name="Maher C.A."/>
            <person name="Martis M."/>
            <person name="Narechania A."/>
            <person name="Otillar R.P."/>
            <person name="Penning B.W."/>
            <person name="Salamov A.A."/>
            <person name="Wang Y."/>
            <person name="Zhang L."/>
            <person name="Carpita N.C."/>
            <person name="Freeling M."/>
            <person name="Gingle A.R."/>
            <person name="Hash C.T."/>
            <person name="Keller B."/>
            <person name="Klein P."/>
            <person name="Kresovich S."/>
            <person name="McCann M.C."/>
            <person name="Ming R."/>
            <person name="Peterson D.G."/>
            <person name="Mehboob-ur-Rahman"/>
            <person name="Ware D."/>
            <person name="Westhoff P."/>
            <person name="Mayer K.F."/>
            <person name="Messing J."/>
            <person name="Rokhsar D.S."/>
        </authorList>
    </citation>
    <scope>NUCLEOTIDE SEQUENCE [LARGE SCALE GENOMIC DNA]</scope>
    <source>
        <strain evidence="2">cv. BTx623</strain>
    </source>
</reference>
<dbReference type="EMBL" id="CM000767">
    <property type="protein sequence ID" value="OQU78891.1"/>
    <property type="molecule type" value="Genomic_DNA"/>
</dbReference>
<organism evidence="1 2">
    <name type="scientific">Sorghum bicolor</name>
    <name type="common">Sorghum</name>
    <name type="synonym">Sorghum vulgare</name>
    <dbReference type="NCBI Taxonomy" id="4558"/>
    <lineage>
        <taxon>Eukaryota</taxon>
        <taxon>Viridiplantae</taxon>
        <taxon>Streptophyta</taxon>
        <taxon>Embryophyta</taxon>
        <taxon>Tracheophyta</taxon>
        <taxon>Spermatophyta</taxon>
        <taxon>Magnoliopsida</taxon>
        <taxon>Liliopsida</taxon>
        <taxon>Poales</taxon>
        <taxon>Poaceae</taxon>
        <taxon>PACMAD clade</taxon>
        <taxon>Panicoideae</taxon>
        <taxon>Andropogonodae</taxon>
        <taxon>Andropogoneae</taxon>
        <taxon>Sorghinae</taxon>
        <taxon>Sorghum</taxon>
    </lineage>
</organism>
<dbReference type="AlphaFoldDB" id="A0A1Z5R606"/>
<gene>
    <name evidence="1" type="ORF">SORBI_3008G068166</name>
</gene>
<proteinExistence type="predicted"/>
<name>A0A1Z5R606_SORBI</name>
<evidence type="ECO:0000313" key="1">
    <source>
        <dbReference type="EMBL" id="OQU78891.1"/>
    </source>
</evidence>
<evidence type="ECO:0000313" key="2">
    <source>
        <dbReference type="Proteomes" id="UP000000768"/>
    </source>
</evidence>
<keyword evidence="2" id="KW-1185">Reference proteome</keyword>
<dbReference type="InParanoid" id="A0A1Z5R606"/>